<evidence type="ECO:0000313" key="2">
    <source>
        <dbReference type="EMBL" id="KAK6343377.1"/>
    </source>
</evidence>
<accession>A0AAV9UJA7</accession>
<evidence type="ECO:0000256" key="1">
    <source>
        <dbReference type="SAM" id="MobiDB-lite"/>
    </source>
</evidence>
<feature type="region of interest" description="Disordered" evidence="1">
    <location>
        <begin position="1"/>
        <end position="88"/>
    </location>
</feature>
<feature type="compositionally biased region" description="Basic residues" evidence="1">
    <location>
        <begin position="1"/>
        <end position="12"/>
    </location>
</feature>
<feature type="compositionally biased region" description="Basic and acidic residues" evidence="1">
    <location>
        <begin position="29"/>
        <end position="47"/>
    </location>
</feature>
<keyword evidence="3" id="KW-1185">Reference proteome</keyword>
<evidence type="ECO:0000313" key="3">
    <source>
        <dbReference type="Proteomes" id="UP001373714"/>
    </source>
</evidence>
<dbReference type="AlphaFoldDB" id="A0AAV9UJA7"/>
<gene>
    <name evidence="2" type="ORF">TWF730_010967</name>
</gene>
<reference evidence="2 3" key="1">
    <citation type="submission" date="2019-10" db="EMBL/GenBank/DDBJ databases">
        <authorList>
            <person name="Palmer J.M."/>
        </authorList>
    </citation>
    <scope>NUCLEOTIDE SEQUENCE [LARGE SCALE GENOMIC DNA]</scope>
    <source>
        <strain evidence="2 3">TWF730</strain>
    </source>
</reference>
<sequence length="155" mass="17441">MEQQQRRGHGSRGVRPIAESSGVHWSARARNEPTKETRRHRAQEMRRTGTLRRTGQMISVVEHARRAEEAQNQAGRPEMGNRLMGSVEAGRGGGLRGYIRELEGVTSVVRKPSVRRGAEIKIQTMRAQEAADPSLPRYGSGGWAGEFFNFFRRSK</sequence>
<proteinExistence type="predicted"/>
<comment type="caution">
    <text evidence="2">The sequence shown here is derived from an EMBL/GenBank/DDBJ whole genome shotgun (WGS) entry which is preliminary data.</text>
</comment>
<organism evidence="2 3">
    <name type="scientific">Orbilia blumenaviensis</name>
    <dbReference type="NCBI Taxonomy" id="1796055"/>
    <lineage>
        <taxon>Eukaryota</taxon>
        <taxon>Fungi</taxon>
        <taxon>Dikarya</taxon>
        <taxon>Ascomycota</taxon>
        <taxon>Pezizomycotina</taxon>
        <taxon>Orbiliomycetes</taxon>
        <taxon>Orbiliales</taxon>
        <taxon>Orbiliaceae</taxon>
        <taxon>Orbilia</taxon>
    </lineage>
</organism>
<dbReference type="EMBL" id="JAVHNS010000009">
    <property type="protein sequence ID" value="KAK6343377.1"/>
    <property type="molecule type" value="Genomic_DNA"/>
</dbReference>
<name>A0AAV9UJA7_9PEZI</name>
<dbReference type="Proteomes" id="UP001373714">
    <property type="component" value="Unassembled WGS sequence"/>
</dbReference>
<protein>
    <submittedName>
        <fullName evidence="2">Uncharacterized protein</fullName>
    </submittedName>
</protein>